<dbReference type="PANTHER" id="PTHR39179:SF1">
    <property type="entry name" value="SPORE COAT PROTEIN I"/>
    <property type="match status" value="1"/>
</dbReference>
<dbReference type="KEGG" id="fwa:DCMF_21570"/>
<evidence type="ECO:0000313" key="3">
    <source>
        <dbReference type="Proteomes" id="UP000323521"/>
    </source>
</evidence>
<dbReference type="GO" id="GO:0042601">
    <property type="term" value="C:endospore-forming forespore"/>
    <property type="evidence" value="ECO:0007669"/>
    <property type="project" value="TreeGrafter"/>
</dbReference>
<evidence type="ECO:0000313" key="2">
    <source>
        <dbReference type="EMBL" id="ATW27007.1"/>
    </source>
</evidence>
<dbReference type="Gene3D" id="3.90.1200.10">
    <property type="match status" value="1"/>
</dbReference>
<dbReference type="Gene3D" id="3.30.200.20">
    <property type="entry name" value="Phosphorylase Kinase, domain 1"/>
    <property type="match status" value="1"/>
</dbReference>
<feature type="domain" description="Aminoglycoside phosphotransferase" evidence="1">
    <location>
        <begin position="65"/>
        <end position="255"/>
    </location>
</feature>
<dbReference type="Pfam" id="PF01636">
    <property type="entry name" value="APH"/>
    <property type="match status" value="1"/>
</dbReference>
<name>A0A3G1KX87_FORW1</name>
<evidence type="ECO:0000259" key="1">
    <source>
        <dbReference type="Pfam" id="PF01636"/>
    </source>
</evidence>
<dbReference type="PANTHER" id="PTHR39179">
    <property type="entry name" value="SPORE COAT PROTEIN I"/>
    <property type="match status" value="1"/>
</dbReference>
<organism evidence="2 3">
    <name type="scientific">Formimonas warabiya</name>
    <dbReference type="NCBI Taxonomy" id="1761012"/>
    <lineage>
        <taxon>Bacteria</taxon>
        <taxon>Bacillati</taxon>
        <taxon>Bacillota</taxon>
        <taxon>Clostridia</taxon>
        <taxon>Eubacteriales</taxon>
        <taxon>Peptococcaceae</taxon>
        <taxon>Candidatus Formimonas</taxon>
    </lineage>
</organism>
<dbReference type="Proteomes" id="UP000323521">
    <property type="component" value="Chromosome"/>
</dbReference>
<dbReference type="InterPro" id="IPR002575">
    <property type="entry name" value="Aminoglycoside_PTrfase"/>
</dbReference>
<dbReference type="SUPFAM" id="SSF56112">
    <property type="entry name" value="Protein kinase-like (PK-like)"/>
    <property type="match status" value="1"/>
</dbReference>
<dbReference type="AlphaFoldDB" id="A0A3G1KX87"/>
<dbReference type="NCBIfam" id="TIGR02906">
    <property type="entry name" value="spore_CotS"/>
    <property type="match status" value="1"/>
</dbReference>
<gene>
    <name evidence="2" type="ORF">DCMF_21570</name>
</gene>
<dbReference type="InterPro" id="IPR011009">
    <property type="entry name" value="Kinase-like_dom_sf"/>
</dbReference>
<reference evidence="2 3" key="1">
    <citation type="submission" date="2016-10" db="EMBL/GenBank/DDBJ databases">
        <title>Complete Genome Sequence of Peptococcaceae strain DCMF.</title>
        <authorList>
            <person name="Edwards R.J."/>
            <person name="Holland S.I."/>
            <person name="Deshpande N.P."/>
            <person name="Wong Y.K."/>
            <person name="Ertan H."/>
            <person name="Manefield M."/>
            <person name="Russell T.L."/>
            <person name="Lee M.J."/>
        </authorList>
    </citation>
    <scope>NUCLEOTIDE SEQUENCE [LARGE SCALE GENOMIC DNA]</scope>
    <source>
        <strain evidence="2 3">DCMF</strain>
    </source>
</reference>
<dbReference type="OrthoDB" id="9771902at2"/>
<dbReference type="InterPro" id="IPR014255">
    <property type="entry name" value="Spore_coat_CotS"/>
</dbReference>
<proteinExistence type="predicted"/>
<protein>
    <recommendedName>
        <fullName evidence="1">Aminoglycoside phosphotransferase domain-containing protein</fullName>
    </recommendedName>
</protein>
<dbReference type="RefSeq" id="WP_148136338.1">
    <property type="nucleotide sequence ID" value="NZ_CP017634.1"/>
</dbReference>
<keyword evidence="3" id="KW-1185">Reference proteome</keyword>
<sequence length="339" mass="39934">MEIRKMWQEDCRELNIDTWALKQWDFDLYHIMPRGKVIMLETDRGTKCLKIVQNTEHEVFHLFLLLEHLAQQGFKKVPRLIRTKFGEPYHNIGNRYYCISDWIDGRPIDLRDQNDVSKAIRQLARLHQAAKGLILPMEKEASFDRNNWKRDFIIIAVKLEELMPAVTGPPFLKQSLRMMASQAVISYRMLERAGYHQFRQLVKRELSFCHGAYHSHHVIASPSGEIFITGFDGWQRDLRLRDLVDFIRLVGSAEGWNSPIASQIIPEYAGIYPLDAAEIEIIQANLWFPVGYWQLLKQLAQENSALDQTRERMDSFLRQEEEKQKYLAELTQWVERRSC</sequence>
<dbReference type="InterPro" id="IPR047175">
    <property type="entry name" value="CotS-like"/>
</dbReference>
<accession>A0A3G1KX87</accession>
<dbReference type="EMBL" id="CP017634">
    <property type="protein sequence ID" value="ATW27007.1"/>
    <property type="molecule type" value="Genomic_DNA"/>
</dbReference>